<reference evidence="2" key="1">
    <citation type="submission" date="2016-11" db="UniProtKB">
        <authorList>
            <consortium name="WormBaseParasite"/>
        </authorList>
    </citation>
    <scope>IDENTIFICATION</scope>
</reference>
<protein>
    <submittedName>
        <fullName evidence="2">DUF4158 domain-containing protein</fullName>
    </submittedName>
</protein>
<evidence type="ECO:0000313" key="1">
    <source>
        <dbReference type="Proteomes" id="UP000095284"/>
    </source>
</evidence>
<dbReference type="AlphaFoldDB" id="A0A1I7RUK0"/>
<dbReference type="WBParaSite" id="BXY_0441000.1">
    <property type="protein sequence ID" value="BXY_0441000.1"/>
    <property type="gene ID" value="BXY_0441000"/>
</dbReference>
<dbReference type="Proteomes" id="UP000095284">
    <property type="component" value="Unplaced"/>
</dbReference>
<name>A0A1I7RUK0_BURXY</name>
<accession>A0A1I7RUK0</accession>
<evidence type="ECO:0000313" key="2">
    <source>
        <dbReference type="WBParaSite" id="BXY_0441000.1"/>
    </source>
</evidence>
<sequence length="93" mass="10605">MSQAARKCRCWPQMSAARKVAARKRFARKLVARKVVARTDFPEGLSTLRLAYLEHIGGSLFGLEFVASDPAQRQPHIHLRRRIHINPRIQGTC</sequence>
<proteinExistence type="predicted"/>
<organism evidence="1 2">
    <name type="scientific">Bursaphelenchus xylophilus</name>
    <name type="common">Pinewood nematode worm</name>
    <name type="synonym">Aphelenchoides xylophilus</name>
    <dbReference type="NCBI Taxonomy" id="6326"/>
    <lineage>
        <taxon>Eukaryota</taxon>
        <taxon>Metazoa</taxon>
        <taxon>Ecdysozoa</taxon>
        <taxon>Nematoda</taxon>
        <taxon>Chromadorea</taxon>
        <taxon>Rhabditida</taxon>
        <taxon>Tylenchina</taxon>
        <taxon>Tylenchomorpha</taxon>
        <taxon>Aphelenchoidea</taxon>
        <taxon>Aphelenchoididae</taxon>
        <taxon>Bursaphelenchus</taxon>
    </lineage>
</organism>